<sequence length="808" mass="88080">MSRFRFHLAPLAAAVTLLVATTAAQAQSGSTPAPQAAPVEIQITAQPLSQALAVLARQAHLELMVQPALVEGRNAPAVQGRFTVREALNRLLAGSGLYAEVEGTSVVVRRQSPGPGAATLPQVTVTAQEERSATSEGTNSFAARAVSINKGDQALKDIPQSISVITHKQIEEQGITDLKQAANIATGTVGVTGVGQGMVLAARGFQIDNWQYDGVAIPRNMYSLGNWAAEGMAFYDRLEVLRGASGLLQGTGSPGGAVNLVRKRGQSEKTVTLTTRAGSWDRYGVQLDVGGPLNAEGTLRGRAVVDEARSHSFVDYVNDRSRSLYAALDYDISPDTTVGLGVSQLDSKGRPFIYGVPLAADSRDVGLSRSTFTGASWNRSNLKQTTVYADLNHRFNADWKLKVSALQMNETSNSTHQRMHGTVAPDGSGMTYADWITHFDSDKVGLDAFVNGSFNALGLRHEVTLGADYSKYQSDDKYTRNFTSGGNLFDIDHNRPKPTEESLLAAGGRQSVSSYDVRQKGIYASWRAQLTEPLTAIVGARVAWYDLFYKASLFDTREAMHTSGEVVPYFGLVYALSPQWSAYGSYTSVFEPQSARTAASKVLDPVIGSNYELGIKGELMDKRVNTSLAVFRYDHKNRAVNDMASGFACDGWYCSTASGKVRSQGLEAEVSGEVLRNLQLIAGYTFNTTKFLSDPDNQGKVFSTWTPKHMLRVWASYRHTGDWNRLTTSAGFTTQSHTLDYDRANDIPGFTTWNMRFAYQATPEVSIAMNLNNIFDKRYIVPGYTGYTGANYGDPRNVMFTVKYTPRF</sequence>
<evidence type="ECO:0000256" key="6">
    <source>
        <dbReference type="ARBA" id="ARBA00022692"/>
    </source>
</evidence>
<keyword evidence="10 16" id="KW-0675">Receptor</keyword>
<evidence type="ECO:0000256" key="7">
    <source>
        <dbReference type="ARBA" id="ARBA00023004"/>
    </source>
</evidence>
<dbReference type="InterPro" id="IPR036942">
    <property type="entry name" value="Beta-barrel_TonB_sf"/>
</dbReference>
<dbReference type="CDD" id="cd01347">
    <property type="entry name" value="ligand_gated_channel"/>
    <property type="match status" value="1"/>
</dbReference>
<keyword evidence="14" id="KW-0732">Signal</keyword>
<dbReference type="InterPro" id="IPR010105">
    <property type="entry name" value="TonB_sidphr_rcpt"/>
</dbReference>
<organism evidence="16 17">
    <name type="scientific">Comamonas terrigena</name>
    <dbReference type="NCBI Taxonomy" id="32013"/>
    <lineage>
        <taxon>Bacteria</taxon>
        <taxon>Pseudomonadati</taxon>
        <taxon>Pseudomonadota</taxon>
        <taxon>Betaproteobacteria</taxon>
        <taxon>Burkholderiales</taxon>
        <taxon>Comamonadaceae</taxon>
        <taxon>Comamonas</taxon>
    </lineage>
</organism>
<gene>
    <name evidence="16" type="ORF">CRM82_13855</name>
</gene>
<dbReference type="STRING" id="1219032.GCA_001515545_00125"/>
<dbReference type="InterPro" id="IPR000531">
    <property type="entry name" value="Beta-barrel_TonB"/>
</dbReference>
<reference evidence="17" key="1">
    <citation type="submission" date="2017-09" db="EMBL/GenBank/DDBJ databases">
        <title>FDA dAtabase for Regulatory Grade micrObial Sequences (FDA-ARGOS): Supporting development and validation of Infectious Disease Dx tests.</title>
        <authorList>
            <person name="Minogue T."/>
            <person name="Wolcott M."/>
            <person name="Wasieloski L."/>
            <person name="Aguilar W."/>
            <person name="Moore D."/>
            <person name="Tallon L."/>
            <person name="Sadzewicz L."/>
            <person name="Ott S."/>
            <person name="Zhao X."/>
            <person name="Nagaraj S."/>
            <person name="Vavikolanu K."/>
            <person name="Aluvathingal J."/>
            <person name="Nadendla S."/>
            <person name="Sichtig H."/>
        </authorList>
    </citation>
    <scope>NUCLEOTIDE SEQUENCE [LARGE SCALE GENOMIC DNA]</scope>
    <source>
        <strain evidence="17">FDAARGOS_394</strain>
    </source>
</reference>
<evidence type="ECO:0000256" key="1">
    <source>
        <dbReference type="ARBA" id="ARBA00004571"/>
    </source>
</evidence>
<dbReference type="AlphaFoldDB" id="A0A2A7UWI1"/>
<dbReference type="EMBL" id="PDEA01000001">
    <property type="protein sequence ID" value="PEH89541.1"/>
    <property type="molecule type" value="Genomic_DNA"/>
</dbReference>
<evidence type="ECO:0000256" key="12">
    <source>
        <dbReference type="PROSITE-ProRule" id="PRU01360"/>
    </source>
</evidence>
<evidence type="ECO:0000256" key="5">
    <source>
        <dbReference type="ARBA" id="ARBA00022496"/>
    </source>
</evidence>
<dbReference type="GO" id="GO:0009279">
    <property type="term" value="C:cell outer membrane"/>
    <property type="evidence" value="ECO:0007669"/>
    <property type="project" value="UniProtKB-SubCell"/>
</dbReference>
<evidence type="ECO:0000256" key="11">
    <source>
        <dbReference type="ARBA" id="ARBA00023237"/>
    </source>
</evidence>
<dbReference type="InterPro" id="IPR011662">
    <property type="entry name" value="Secretin/TonB_short_N"/>
</dbReference>
<evidence type="ECO:0000256" key="2">
    <source>
        <dbReference type="ARBA" id="ARBA00009810"/>
    </source>
</evidence>
<evidence type="ECO:0000313" key="17">
    <source>
        <dbReference type="Proteomes" id="UP000220246"/>
    </source>
</evidence>
<comment type="subcellular location">
    <subcellularLocation>
        <location evidence="1 12">Cell outer membrane</location>
        <topology evidence="1 12">Multi-pass membrane protein</topology>
    </subcellularLocation>
</comment>
<evidence type="ECO:0000256" key="13">
    <source>
        <dbReference type="RuleBase" id="RU003357"/>
    </source>
</evidence>
<keyword evidence="7" id="KW-0408">Iron</keyword>
<keyword evidence="11 12" id="KW-0998">Cell outer membrane</keyword>
<dbReference type="NCBIfam" id="TIGR01783">
    <property type="entry name" value="TonB-siderophor"/>
    <property type="match status" value="1"/>
</dbReference>
<dbReference type="InterPro" id="IPR039426">
    <property type="entry name" value="TonB-dep_rcpt-like"/>
</dbReference>
<evidence type="ECO:0000313" key="16">
    <source>
        <dbReference type="EMBL" id="PEH89541.1"/>
    </source>
</evidence>
<dbReference type="PANTHER" id="PTHR32552:SF74">
    <property type="entry name" value="HYDROXAMATE SIDEROPHORE RECEPTOR FHUE"/>
    <property type="match status" value="1"/>
</dbReference>
<dbReference type="Proteomes" id="UP000220246">
    <property type="component" value="Unassembled WGS sequence"/>
</dbReference>
<dbReference type="Gene3D" id="3.55.50.30">
    <property type="match status" value="1"/>
</dbReference>
<dbReference type="GO" id="GO:0015344">
    <property type="term" value="F:siderophore uptake transmembrane transporter activity"/>
    <property type="evidence" value="ECO:0007669"/>
    <property type="project" value="TreeGrafter"/>
</dbReference>
<keyword evidence="5" id="KW-0406">Ion transport</keyword>
<evidence type="ECO:0000259" key="15">
    <source>
        <dbReference type="SMART" id="SM00965"/>
    </source>
</evidence>
<protein>
    <submittedName>
        <fullName evidence="16">TonB-dependent siderophore receptor</fullName>
    </submittedName>
</protein>
<dbReference type="GO" id="GO:0015891">
    <property type="term" value="P:siderophore transport"/>
    <property type="evidence" value="ECO:0007669"/>
    <property type="project" value="InterPro"/>
</dbReference>
<dbReference type="SMART" id="SM00965">
    <property type="entry name" value="STN"/>
    <property type="match status" value="1"/>
</dbReference>
<proteinExistence type="inferred from homology"/>
<keyword evidence="5" id="KW-0410">Iron transport</keyword>
<evidence type="ECO:0000256" key="4">
    <source>
        <dbReference type="ARBA" id="ARBA00022452"/>
    </source>
</evidence>
<dbReference type="OrthoDB" id="174652at2"/>
<dbReference type="GeneID" id="80801704"/>
<keyword evidence="8 13" id="KW-0798">TonB box</keyword>
<keyword evidence="6 12" id="KW-0812">Transmembrane</keyword>
<dbReference type="SUPFAM" id="SSF56935">
    <property type="entry name" value="Porins"/>
    <property type="match status" value="1"/>
</dbReference>
<dbReference type="GO" id="GO:0038023">
    <property type="term" value="F:signaling receptor activity"/>
    <property type="evidence" value="ECO:0007669"/>
    <property type="project" value="InterPro"/>
</dbReference>
<evidence type="ECO:0000256" key="14">
    <source>
        <dbReference type="SAM" id="SignalP"/>
    </source>
</evidence>
<keyword evidence="17" id="KW-1185">Reference proteome</keyword>
<dbReference type="Pfam" id="PF00593">
    <property type="entry name" value="TonB_dep_Rec_b-barrel"/>
    <property type="match status" value="1"/>
</dbReference>
<evidence type="ECO:0000256" key="10">
    <source>
        <dbReference type="ARBA" id="ARBA00023170"/>
    </source>
</evidence>
<dbReference type="PANTHER" id="PTHR32552">
    <property type="entry name" value="FERRICHROME IRON RECEPTOR-RELATED"/>
    <property type="match status" value="1"/>
</dbReference>
<dbReference type="RefSeq" id="WP_066532277.1">
    <property type="nucleotide sequence ID" value="NZ_PDEA01000001.1"/>
</dbReference>
<feature type="domain" description="Secretin/TonB short N-terminal" evidence="15">
    <location>
        <begin position="61"/>
        <end position="111"/>
    </location>
</feature>
<evidence type="ECO:0000256" key="3">
    <source>
        <dbReference type="ARBA" id="ARBA00022448"/>
    </source>
</evidence>
<dbReference type="InterPro" id="IPR012910">
    <property type="entry name" value="Plug_dom"/>
</dbReference>
<keyword evidence="9 12" id="KW-0472">Membrane</keyword>
<accession>A0A2A7UWI1</accession>
<dbReference type="Gene3D" id="2.170.130.10">
    <property type="entry name" value="TonB-dependent receptor, plug domain"/>
    <property type="match status" value="1"/>
</dbReference>
<dbReference type="Pfam" id="PF07660">
    <property type="entry name" value="STN"/>
    <property type="match status" value="1"/>
</dbReference>
<dbReference type="PROSITE" id="PS52016">
    <property type="entry name" value="TONB_DEPENDENT_REC_3"/>
    <property type="match status" value="1"/>
</dbReference>
<name>A0A2A7UWI1_COMTR</name>
<dbReference type="Pfam" id="PF07715">
    <property type="entry name" value="Plug"/>
    <property type="match status" value="1"/>
</dbReference>
<feature type="chain" id="PRO_5012337341" evidence="14">
    <location>
        <begin position="27"/>
        <end position="808"/>
    </location>
</feature>
<dbReference type="InterPro" id="IPR037066">
    <property type="entry name" value="Plug_dom_sf"/>
</dbReference>
<dbReference type="Gene3D" id="2.40.170.20">
    <property type="entry name" value="TonB-dependent receptor, beta-barrel domain"/>
    <property type="match status" value="1"/>
</dbReference>
<comment type="similarity">
    <text evidence="2 12 13">Belongs to the TonB-dependent receptor family.</text>
</comment>
<comment type="caution">
    <text evidence="16">The sequence shown here is derived from an EMBL/GenBank/DDBJ whole genome shotgun (WGS) entry which is preliminary data.</text>
</comment>
<evidence type="ECO:0000256" key="9">
    <source>
        <dbReference type="ARBA" id="ARBA00023136"/>
    </source>
</evidence>
<evidence type="ECO:0000256" key="8">
    <source>
        <dbReference type="ARBA" id="ARBA00023077"/>
    </source>
</evidence>
<keyword evidence="3 12" id="KW-0813">Transport</keyword>
<feature type="signal peptide" evidence="14">
    <location>
        <begin position="1"/>
        <end position="26"/>
    </location>
</feature>
<keyword evidence="4 12" id="KW-1134">Transmembrane beta strand</keyword>